<gene>
    <name evidence="14" type="ORF">QBC37DRAFT_485338</name>
</gene>
<dbReference type="Pfam" id="PF07732">
    <property type="entry name" value="Cu-oxidase_3"/>
    <property type="match status" value="1"/>
</dbReference>
<evidence type="ECO:0000259" key="11">
    <source>
        <dbReference type="Pfam" id="PF00394"/>
    </source>
</evidence>
<organism evidence="14 15">
    <name type="scientific">Rhypophila decipiens</name>
    <dbReference type="NCBI Taxonomy" id="261697"/>
    <lineage>
        <taxon>Eukaryota</taxon>
        <taxon>Fungi</taxon>
        <taxon>Dikarya</taxon>
        <taxon>Ascomycota</taxon>
        <taxon>Pezizomycotina</taxon>
        <taxon>Sordariomycetes</taxon>
        <taxon>Sordariomycetidae</taxon>
        <taxon>Sordariales</taxon>
        <taxon>Naviculisporaceae</taxon>
        <taxon>Rhypophila</taxon>
    </lineage>
</organism>
<keyword evidence="9" id="KW-0439">Lignin degradation</keyword>
<evidence type="ECO:0000313" key="14">
    <source>
        <dbReference type="EMBL" id="KAK4210541.1"/>
    </source>
</evidence>
<keyword evidence="5" id="KW-0479">Metal-binding</keyword>
<dbReference type="CDD" id="cd13880">
    <property type="entry name" value="CuRO_2_MaLCC_like"/>
    <property type="match status" value="1"/>
</dbReference>
<comment type="cofactor">
    <cofactor evidence="2">
        <name>Cu cation</name>
        <dbReference type="ChEBI" id="CHEBI:23378"/>
    </cofactor>
</comment>
<evidence type="ECO:0000256" key="9">
    <source>
        <dbReference type="ARBA" id="ARBA00023185"/>
    </source>
</evidence>
<dbReference type="Proteomes" id="UP001301769">
    <property type="component" value="Unassembled WGS sequence"/>
</dbReference>
<dbReference type="InterPro" id="IPR008972">
    <property type="entry name" value="Cupredoxin"/>
</dbReference>
<dbReference type="FunFam" id="2.60.40.420:FF:000021">
    <property type="entry name" value="Extracellular dihydrogeodin oxidase/laccase"/>
    <property type="match status" value="1"/>
</dbReference>
<evidence type="ECO:0000259" key="13">
    <source>
        <dbReference type="Pfam" id="PF07732"/>
    </source>
</evidence>
<dbReference type="Gene3D" id="2.60.40.420">
    <property type="entry name" value="Cupredoxins - blue copper proteins"/>
    <property type="match status" value="3"/>
</dbReference>
<dbReference type="EMBL" id="MU858172">
    <property type="protein sequence ID" value="KAK4210541.1"/>
    <property type="molecule type" value="Genomic_DNA"/>
</dbReference>
<dbReference type="FunFam" id="2.60.40.420:FF:000045">
    <property type="entry name" value="Laccase 2"/>
    <property type="match status" value="1"/>
</dbReference>
<dbReference type="PROSITE" id="PS00079">
    <property type="entry name" value="MULTICOPPER_OXIDASE1"/>
    <property type="match status" value="1"/>
</dbReference>
<feature type="domain" description="Plastocyanin-like" evidence="13">
    <location>
        <begin position="108"/>
        <end position="226"/>
    </location>
</feature>
<reference evidence="14" key="1">
    <citation type="journal article" date="2023" name="Mol. Phylogenet. Evol.">
        <title>Genome-scale phylogeny and comparative genomics of the fungal order Sordariales.</title>
        <authorList>
            <person name="Hensen N."/>
            <person name="Bonometti L."/>
            <person name="Westerberg I."/>
            <person name="Brannstrom I.O."/>
            <person name="Guillou S."/>
            <person name="Cros-Aarteil S."/>
            <person name="Calhoun S."/>
            <person name="Haridas S."/>
            <person name="Kuo A."/>
            <person name="Mondo S."/>
            <person name="Pangilinan J."/>
            <person name="Riley R."/>
            <person name="LaButti K."/>
            <person name="Andreopoulos B."/>
            <person name="Lipzen A."/>
            <person name="Chen C."/>
            <person name="Yan M."/>
            <person name="Daum C."/>
            <person name="Ng V."/>
            <person name="Clum A."/>
            <person name="Steindorff A."/>
            <person name="Ohm R.A."/>
            <person name="Martin F."/>
            <person name="Silar P."/>
            <person name="Natvig D.O."/>
            <person name="Lalanne C."/>
            <person name="Gautier V."/>
            <person name="Ament-Velasquez S.L."/>
            <person name="Kruys A."/>
            <person name="Hutchinson M.I."/>
            <person name="Powell A.J."/>
            <person name="Barry K."/>
            <person name="Miller A.N."/>
            <person name="Grigoriev I.V."/>
            <person name="Debuchy R."/>
            <person name="Gladieux P."/>
            <person name="Hiltunen Thoren M."/>
            <person name="Johannesson H."/>
        </authorList>
    </citation>
    <scope>NUCLEOTIDE SEQUENCE</scope>
    <source>
        <strain evidence="14">PSN293</strain>
    </source>
</reference>
<dbReference type="InterPro" id="IPR011706">
    <property type="entry name" value="Cu-oxidase_C"/>
</dbReference>
<comment type="catalytic activity">
    <reaction evidence="1">
        <text>4 hydroquinone + O2 = 4 benzosemiquinone + 2 H2O</text>
        <dbReference type="Rhea" id="RHEA:11276"/>
        <dbReference type="ChEBI" id="CHEBI:15377"/>
        <dbReference type="ChEBI" id="CHEBI:15379"/>
        <dbReference type="ChEBI" id="CHEBI:17594"/>
        <dbReference type="ChEBI" id="CHEBI:17977"/>
        <dbReference type="EC" id="1.10.3.2"/>
    </reaction>
</comment>
<dbReference type="AlphaFoldDB" id="A0AAN6Y390"/>
<sequence>MHKTTRDRYRLRDARRGTEFPPRKSCYSRYKYLILFSVITIITTSIVVPVVFVKVIRKAWTANQAEKDLSAWTHSFNITTDWDKSWPETGITRDYIFTITEHDVYIGPDGVVKQKAMLVNGKSISSELVIQPRTGPVIHADWGDRIQVTVVNQLQANGTSLHWHGFRQLNNNVNDGASGVTECPIPPGGNKTYHFQATQYGTSWYHSHISSQYANGIVGAIHIDGPASAPYDIDLGVFPISDWYYSPADILLSRVMDPVNPFVAGLPGAPPPSDNIIFNGTNVNPYDPESSGGKYARVTFTPGKKHRLRLINTSADNTFTISIVNHDMTIIATDFVPVKPHPVKSVYLTVGQRVDVVIDANQEVATYWLNATFSATQACGSSINPHPAAIVQYEGVPWWKPDQVGEPPAESYCEDDVGPVPVVQRALAPGTLFSFTGGENTLDVSLAVNSTVSKVFWAVNNQSINVEWDSPTLGKVLDGETLPAEENAIEIPGRSQWSVWLVQNLAPIPHPVHLHGHDFQILARSPAPANPLSPDSRPTLFDPATDSFRLFPSQNPSPIRRDTTVLPGFGWLVIAFQVDNPGVWLFHCHIAWHASQGLSVQFLEGLGGVNGTAGSYLPGGAGAVGSQESLDGEFGGNCPAWREYDASGLNPWPKLDSGI</sequence>
<evidence type="ECO:0000256" key="6">
    <source>
        <dbReference type="ARBA" id="ARBA00023002"/>
    </source>
</evidence>
<evidence type="ECO:0000256" key="1">
    <source>
        <dbReference type="ARBA" id="ARBA00000349"/>
    </source>
</evidence>
<dbReference type="EC" id="1.10.3.2" evidence="4"/>
<name>A0AAN6Y390_9PEZI</name>
<dbReference type="InterPro" id="IPR001117">
    <property type="entry name" value="Cu-oxidase_2nd"/>
</dbReference>
<evidence type="ECO:0000256" key="10">
    <source>
        <dbReference type="SAM" id="Phobius"/>
    </source>
</evidence>
<dbReference type="GO" id="GO:0046274">
    <property type="term" value="P:lignin catabolic process"/>
    <property type="evidence" value="ECO:0007669"/>
    <property type="project" value="UniProtKB-KW"/>
</dbReference>
<dbReference type="InterPro" id="IPR002355">
    <property type="entry name" value="Cu_oxidase_Cu_BS"/>
</dbReference>
<comment type="similarity">
    <text evidence="3">Belongs to the multicopper oxidase family.</text>
</comment>
<dbReference type="GO" id="GO:0052716">
    <property type="term" value="F:hydroquinone:oxygen oxidoreductase activity"/>
    <property type="evidence" value="ECO:0007669"/>
    <property type="project" value="UniProtKB-EC"/>
</dbReference>
<dbReference type="Pfam" id="PF07731">
    <property type="entry name" value="Cu-oxidase_2"/>
    <property type="match status" value="1"/>
</dbReference>
<protein>
    <recommendedName>
        <fullName evidence="4">laccase</fullName>
        <ecNumber evidence="4">1.10.3.2</ecNumber>
    </recommendedName>
</protein>
<dbReference type="SUPFAM" id="SSF49503">
    <property type="entry name" value="Cupredoxins"/>
    <property type="match status" value="3"/>
</dbReference>
<keyword evidence="15" id="KW-1185">Reference proteome</keyword>
<dbReference type="Pfam" id="PF00394">
    <property type="entry name" value="Cu-oxidase"/>
    <property type="match status" value="1"/>
</dbReference>
<dbReference type="GO" id="GO:0005507">
    <property type="term" value="F:copper ion binding"/>
    <property type="evidence" value="ECO:0007669"/>
    <property type="project" value="InterPro"/>
</dbReference>
<dbReference type="CDD" id="cd13854">
    <property type="entry name" value="CuRO_1_MaLCC_like"/>
    <property type="match status" value="1"/>
</dbReference>
<keyword evidence="10" id="KW-0812">Transmembrane</keyword>
<dbReference type="PROSITE" id="PS00080">
    <property type="entry name" value="MULTICOPPER_OXIDASE2"/>
    <property type="match status" value="1"/>
</dbReference>
<dbReference type="CDD" id="cd13901">
    <property type="entry name" value="CuRO_3_MaLCC_like"/>
    <property type="match status" value="1"/>
</dbReference>
<accession>A0AAN6Y390</accession>
<evidence type="ECO:0000256" key="5">
    <source>
        <dbReference type="ARBA" id="ARBA00022723"/>
    </source>
</evidence>
<evidence type="ECO:0000256" key="7">
    <source>
        <dbReference type="ARBA" id="ARBA00023008"/>
    </source>
</evidence>
<evidence type="ECO:0000256" key="3">
    <source>
        <dbReference type="ARBA" id="ARBA00010609"/>
    </source>
</evidence>
<keyword evidence="10" id="KW-0472">Membrane</keyword>
<evidence type="ECO:0000313" key="15">
    <source>
        <dbReference type="Proteomes" id="UP001301769"/>
    </source>
</evidence>
<comment type="caution">
    <text evidence="14">The sequence shown here is derived from an EMBL/GenBank/DDBJ whole genome shotgun (WGS) entry which is preliminary data.</text>
</comment>
<keyword evidence="6" id="KW-0560">Oxidoreductase</keyword>
<dbReference type="InterPro" id="IPR033138">
    <property type="entry name" value="Cu_oxidase_CS"/>
</dbReference>
<dbReference type="PANTHER" id="PTHR11709">
    <property type="entry name" value="MULTI-COPPER OXIDASE"/>
    <property type="match status" value="1"/>
</dbReference>
<reference evidence="14" key="2">
    <citation type="submission" date="2023-05" db="EMBL/GenBank/DDBJ databases">
        <authorList>
            <consortium name="Lawrence Berkeley National Laboratory"/>
            <person name="Steindorff A."/>
            <person name="Hensen N."/>
            <person name="Bonometti L."/>
            <person name="Westerberg I."/>
            <person name="Brannstrom I.O."/>
            <person name="Guillou S."/>
            <person name="Cros-Aarteil S."/>
            <person name="Calhoun S."/>
            <person name="Haridas S."/>
            <person name="Kuo A."/>
            <person name="Mondo S."/>
            <person name="Pangilinan J."/>
            <person name="Riley R."/>
            <person name="Labutti K."/>
            <person name="Andreopoulos B."/>
            <person name="Lipzen A."/>
            <person name="Chen C."/>
            <person name="Yanf M."/>
            <person name="Daum C."/>
            <person name="Ng V."/>
            <person name="Clum A."/>
            <person name="Ohm R."/>
            <person name="Martin F."/>
            <person name="Silar P."/>
            <person name="Natvig D."/>
            <person name="Lalanne C."/>
            <person name="Gautier V."/>
            <person name="Ament-Velasquez S.L."/>
            <person name="Kruys A."/>
            <person name="Hutchinson M.I."/>
            <person name="Powell A.J."/>
            <person name="Barry K."/>
            <person name="Miller A.N."/>
            <person name="Grigoriev I.V."/>
            <person name="Debuchy R."/>
            <person name="Gladieux P."/>
            <person name="Thoren M.H."/>
            <person name="Johannesson H."/>
        </authorList>
    </citation>
    <scope>NUCLEOTIDE SEQUENCE</scope>
    <source>
        <strain evidence="14">PSN293</strain>
    </source>
</reference>
<keyword evidence="8" id="KW-0325">Glycoprotein</keyword>
<feature type="transmembrane region" description="Helical" evidence="10">
    <location>
        <begin position="32"/>
        <end position="53"/>
    </location>
</feature>
<evidence type="ECO:0000256" key="8">
    <source>
        <dbReference type="ARBA" id="ARBA00023180"/>
    </source>
</evidence>
<proteinExistence type="inferred from homology"/>
<dbReference type="PANTHER" id="PTHR11709:SF87">
    <property type="entry name" value="LACCASE"/>
    <property type="match status" value="1"/>
</dbReference>
<dbReference type="InterPro" id="IPR045087">
    <property type="entry name" value="Cu-oxidase_fam"/>
</dbReference>
<feature type="domain" description="Plastocyanin-like" evidence="11">
    <location>
        <begin position="237"/>
        <end position="395"/>
    </location>
</feature>
<dbReference type="InterPro" id="IPR011707">
    <property type="entry name" value="Cu-oxidase-like_N"/>
</dbReference>
<keyword evidence="10" id="KW-1133">Transmembrane helix</keyword>
<evidence type="ECO:0000259" key="12">
    <source>
        <dbReference type="Pfam" id="PF07731"/>
    </source>
</evidence>
<keyword evidence="7" id="KW-0186">Copper</keyword>
<feature type="domain" description="Plastocyanin-like" evidence="12">
    <location>
        <begin position="469"/>
        <end position="604"/>
    </location>
</feature>
<evidence type="ECO:0000256" key="4">
    <source>
        <dbReference type="ARBA" id="ARBA00012297"/>
    </source>
</evidence>
<evidence type="ECO:0000256" key="2">
    <source>
        <dbReference type="ARBA" id="ARBA00001935"/>
    </source>
</evidence>